<protein>
    <submittedName>
        <fullName evidence="2">PQQ-like domain-containing protein</fullName>
    </submittedName>
</protein>
<dbReference type="Gene3D" id="2.130.10.10">
    <property type="entry name" value="YVTN repeat-like/Quinoprotein amine dehydrogenase"/>
    <property type="match status" value="2"/>
</dbReference>
<accession>A0A2H4Q667</accession>
<keyword evidence="3" id="KW-1185">Reference proteome</keyword>
<dbReference type="AlphaFoldDB" id="A0A1H6SPL3"/>
<name>A0A1H6SPL3_9EURY</name>
<dbReference type="SUPFAM" id="SSF63829">
    <property type="entry name" value="Calcium-dependent phosphotriesterase"/>
    <property type="match status" value="1"/>
</dbReference>
<dbReference type="Pfam" id="PF13360">
    <property type="entry name" value="PQQ_2"/>
    <property type="match status" value="1"/>
</dbReference>
<sequence>MADATDALRTVDLGAIEPARSRHMWTRSSLALTDSLAVVGQWDGTITAVDRESLDTVWTVDHVDSPASLLESDDQIIAAGRGETGTIAAYDAKTGDQQWSYATADDIGAPTSDRVFEQPYVVDLAVGEDRLFAAARRYERDGKDRRWHSAVYAFGSEGTVDWQYSVDASPIALAPNAAGDRLAVGYNRCMGDHNHGLVVLDTASGQPAWMWDPGTEGDRRVGDVSYDGDSLAVTSHGDKRGYLLGPGGRQQWRVDLAVPTEIEDETLYAYPNHVHAHDGRVAFLTGNTYPEEGRETEGRHPNEHRIVGVDADGAELWDADLGGFVHGTAVDGDRIVIPCAQNFRTRDSSTHALREFNLAGGPKEATTVDGISTAAAVDGGAVAMVEEPIVYHDEGEKRGSYALHLG</sequence>
<dbReference type="GeneID" id="35003929"/>
<evidence type="ECO:0000259" key="1">
    <source>
        <dbReference type="Pfam" id="PF13360"/>
    </source>
</evidence>
<proteinExistence type="predicted"/>
<dbReference type="Proteomes" id="UP000198888">
    <property type="component" value="Unassembled WGS sequence"/>
</dbReference>
<dbReference type="InterPro" id="IPR011047">
    <property type="entry name" value="Quinoprotein_ADH-like_sf"/>
</dbReference>
<dbReference type="RefSeq" id="WP_089671417.1">
    <property type="nucleotide sequence ID" value="NZ_CP024845.1"/>
</dbReference>
<reference evidence="2 3" key="1">
    <citation type="submission" date="2016-10" db="EMBL/GenBank/DDBJ databases">
        <authorList>
            <person name="de Groot N.N."/>
        </authorList>
    </citation>
    <scope>NUCLEOTIDE SEQUENCE [LARGE SCALE GENOMIC DNA]</scope>
    <source>
        <strain evidence="2 3">DSM 22187</strain>
    </source>
</reference>
<dbReference type="OrthoDB" id="8638at2157"/>
<dbReference type="InterPro" id="IPR018391">
    <property type="entry name" value="PQQ_b-propeller_rpt"/>
</dbReference>
<evidence type="ECO:0000313" key="3">
    <source>
        <dbReference type="Proteomes" id="UP000198888"/>
    </source>
</evidence>
<evidence type="ECO:0000313" key="2">
    <source>
        <dbReference type="EMBL" id="SEI67854.1"/>
    </source>
</evidence>
<dbReference type="KEGG" id="hae:halTADL_3161"/>
<accession>A0A1H6SPL3</accession>
<dbReference type="EMBL" id="FNYR01000005">
    <property type="protein sequence ID" value="SEI67854.1"/>
    <property type="molecule type" value="Genomic_DNA"/>
</dbReference>
<dbReference type="STRING" id="1073996.SAMN05444271_105126"/>
<dbReference type="InterPro" id="IPR015943">
    <property type="entry name" value="WD40/YVTN_repeat-like_dom_sf"/>
</dbReference>
<gene>
    <name evidence="2" type="ORF">SAMN05444271_105126</name>
</gene>
<dbReference type="SUPFAM" id="SSF50998">
    <property type="entry name" value="Quinoprotein alcohol dehydrogenase-like"/>
    <property type="match status" value="1"/>
</dbReference>
<dbReference type="InterPro" id="IPR002372">
    <property type="entry name" value="PQQ_rpt_dom"/>
</dbReference>
<dbReference type="SMART" id="SM00564">
    <property type="entry name" value="PQQ"/>
    <property type="match status" value="4"/>
</dbReference>
<feature type="domain" description="Pyrrolo-quinoline quinone repeat" evidence="1">
    <location>
        <begin position="43"/>
        <end position="211"/>
    </location>
</feature>
<organism evidence="2 3">
    <name type="scientific">Halohasta litchfieldiae</name>
    <dbReference type="NCBI Taxonomy" id="1073996"/>
    <lineage>
        <taxon>Archaea</taxon>
        <taxon>Methanobacteriati</taxon>
        <taxon>Methanobacteriota</taxon>
        <taxon>Stenosarchaea group</taxon>
        <taxon>Halobacteria</taxon>
        <taxon>Halobacteriales</taxon>
        <taxon>Haloferacaceae</taxon>
        <taxon>Halohasta</taxon>
    </lineage>
</organism>